<dbReference type="OMA" id="VINVCCK"/>
<dbReference type="Proteomes" id="UP000186817">
    <property type="component" value="Unassembled WGS sequence"/>
</dbReference>
<protein>
    <submittedName>
        <fullName evidence="1">Uncharacterized protein</fullName>
    </submittedName>
</protein>
<sequence length="174" mass="19201">MACWELGIQLKRDWLPEAEKAKIKLLVVGIGTSQSAKEFAEQVGLPPEIVFGDDEAASYQALRFVNSDFSEDGRQRGMRMMTEKTAQAVKSRANGRPVSFFGLFDVPGLFTNDDLETAKEIYKPLMPQGDNSFDKTLVQGGVLVFNGQEQIYRHRDTSVGVHADLTKVMAAAVA</sequence>
<name>A0A1Q9DCR4_SYMMI</name>
<keyword evidence="2" id="KW-1185">Reference proteome</keyword>
<evidence type="ECO:0000313" key="2">
    <source>
        <dbReference type="Proteomes" id="UP000186817"/>
    </source>
</evidence>
<comment type="caution">
    <text evidence="1">The sequence shown here is derived from an EMBL/GenBank/DDBJ whole genome shotgun (WGS) entry which is preliminary data.</text>
</comment>
<dbReference type="InterPro" id="IPR032801">
    <property type="entry name" value="PXL2A/B/C"/>
</dbReference>
<proteinExistence type="predicted"/>
<accession>A0A1Q9DCR4</accession>
<dbReference type="EMBL" id="LSRX01000602">
    <property type="protein sequence ID" value="OLP92905.1"/>
    <property type="molecule type" value="Genomic_DNA"/>
</dbReference>
<dbReference type="AlphaFoldDB" id="A0A1Q9DCR4"/>
<dbReference type="OrthoDB" id="40334at2759"/>
<dbReference type="Pfam" id="PF13911">
    <property type="entry name" value="AhpC-TSA_2"/>
    <property type="match status" value="1"/>
</dbReference>
<organism evidence="1 2">
    <name type="scientific">Symbiodinium microadriaticum</name>
    <name type="common">Dinoflagellate</name>
    <name type="synonym">Zooxanthella microadriatica</name>
    <dbReference type="NCBI Taxonomy" id="2951"/>
    <lineage>
        <taxon>Eukaryota</taxon>
        <taxon>Sar</taxon>
        <taxon>Alveolata</taxon>
        <taxon>Dinophyceae</taxon>
        <taxon>Suessiales</taxon>
        <taxon>Symbiodiniaceae</taxon>
        <taxon>Symbiodinium</taxon>
    </lineage>
</organism>
<evidence type="ECO:0000313" key="1">
    <source>
        <dbReference type="EMBL" id="OLP92905.1"/>
    </source>
</evidence>
<reference evidence="1 2" key="1">
    <citation type="submission" date="2016-02" db="EMBL/GenBank/DDBJ databases">
        <title>Genome analysis of coral dinoflagellate symbionts highlights evolutionary adaptations to a symbiotic lifestyle.</title>
        <authorList>
            <person name="Aranda M."/>
            <person name="Li Y."/>
            <person name="Liew Y.J."/>
            <person name="Baumgarten S."/>
            <person name="Simakov O."/>
            <person name="Wilson M."/>
            <person name="Piel J."/>
            <person name="Ashoor H."/>
            <person name="Bougouffa S."/>
            <person name="Bajic V.B."/>
            <person name="Ryu T."/>
            <person name="Ravasi T."/>
            <person name="Bayer T."/>
            <person name="Micklem G."/>
            <person name="Kim H."/>
            <person name="Bhak J."/>
            <person name="Lajeunesse T.C."/>
            <person name="Voolstra C.R."/>
        </authorList>
    </citation>
    <scope>NUCLEOTIDE SEQUENCE [LARGE SCALE GENOMIC DNA]</scope>
    <source>
        <strain evidence="1 2">CCMP2467</strain>
    </source>
</reference>
<gene>
    <name evidence="1" type="ORF">AK812_SmicGene25240</name>
</gene>